<dbReference type="Pfam" id="PF14900">
    <property type="entry name" value="DUF4493"/>
    <property type="match status" value="1"/>
</dbReference>
<dbReference type="InterPro" id="IPR025112">
    <property type="entry name" value="PCMD"/>
</dbReference>
<comment type="caution">
    <text evidence="3">The sequence shown here is derived from an EMBL/GenBank/DDBJ whole genome shotgun (WGS) entry which is preliminary data.</text>
</comment>
<dbReference type="Proteomes" id="UP001167871">
    <property type="component" value="Unassembled WGS sequence"/>
</dbReference>
<evidence type="ECO:0000313" key="3">
    <source>
        <dbReference type="EMBL" id="MDN0049559.1"/>
    </source>
</evidence>
<dbReference type="InterPro" id="IPR038653">
    <property type="entry name" value="Put_CMD_sf"/>
</dbReference>
<dbReference type="PROSITE" id="PS51257">
    <property type="entry name" value="PROKAR_LIPOPROTEIN"/>
    <property type="match status" value="1"/>
</dbReference>
<evidence type="ECO:0000259" key="2">
    <source>
        <dbReference type="Pfam" id="PF13201"/>
    </source>
</evidence>
<name>A0ABT7X682_9BACE</name>
<proteinExistence type="predicted"/>
<evidence type="ECO:0000256" key="1">
    <source>
        <dbReference type="SAM" id="SignalP"/>
    </source>
</evidence>
<feature type="chain" id="PRO_5045918908" evidence="1">
    <location>
        <begin position="19"/>
        <end position="623"/>
    </location>
</feature>
<dbReference type="Pfam" id="PF13201">
    <property type="entry name" value="PCMD"/>
    <property type="match status" value="1"/>
</dbReference>
<feature type="signal peptide" evidence="1">
    <location>
        <begin position="1"/>
        <end position="18"/>
    </location>
</feature>
<sequence length="623" mass="67413">MKRIYTILLIASTLFFFACQQEENLAGGATGYLRLTVNEDMSTNSRADVPEGYKPEQIAVQIVNAEGETVEETEDWKLWQNKSIELPVGTYTIKASSNGWDGQAAGFNIPYYTGSKEVTIAADKEVNETITCTLANVKVTVNFDKALLAKVRSVAATVDNDAVSNGTSATYSLAFESTESRSAYFPVSRLFANITVVNNEGVSNSMRKELTDAEGNPVKARDHFILNIKESGTGESGISVTVDPTTHEYSYTFNVSTKPTSGATMTAGAWDRLAYLQATNVVPGTGVSTEGMKFQYRKASETAVLAETDEASWTDVVTTTEENKYTAMLTGLTAETAYEYRLVNGNGDVISTQSFTTSEADAQTALVNGGFEDWCVRSAKTALANKNTTFPCSETDYDAGNLYWDTSNRGANSISQMDPTNKSTDFVIAGTYAAKLQSVKVLGSIFAAASMYTGSFGGASMDMSATINFGRSFTSRPIALHGYYQYSPANVDAVGDNLPADATVSEGNPDQCAIYVALTKKTYTINNKQEDTFIDFEGDENIIAYGTIEGDYVKTNGAANGYTEFTIPLQYKESQFGAIPTHIIIVCSASKYGDYFTGGEGSTLYVDDFSLVYEGTPSIWKNK</sequence>
<dbReference type="InterPro" id="IPR027840">
    <property type="entry name" value="DUF4493"/>
</dbReference>
<keyword evidence="4" id="KW-1185">Reference proteome</keyword>
<reference evidence="3" key="2">
    <citation type="submission" date="2024-05" db="EMBL/GenBank/DDBJ databases">
        <title>Identification and characterization of horizontal gene transfer across gut microbiota members of farm animals based on homology search.</title>
        <authorList>
            <person name="Schwarzerova J."/>
            <person name="Nykrynova M."/>
            <person name="Jureckova K."/>
            <person name="Cejkova D."/>
            <person name="Rychlik I."/>
        </authorList>
    </citation>
    <scope>NUCLEOTIDE SEQUENCE</scope>
    <source>
        <strain evidence="3">84_SSukc20</strain>
    </source>
</reference>
<dbReference type="RefSeq" id="WP_301639866.1">
    <property type="nucleotide sequence ID" value="NZ_JAUEII010000018.1"/>
</dbReference>
<evidence type="ECO:0000313" key="4">
    <source>
        <dbReference type="Proteomes" id="UP001167871"/>
    </source>
</evidence>
<protein>
    <submittedName>
        <fullName evidence="3">PCMD domain-containing protein</fullName>
    </submittedName>
</protein>
<reference evidence="3" key="1">
    <citation type="submission" date="2023-06" db="EMBL/GenBank/DDBJ databases">
        <authorList>
            <person name="Zeman M."/>
            <person name="Kubasova T."/>
            <person name="Jahodarova E."/>
            <person name="Nykrynova M."/>
            <person name="Rychlik I."/>
        </authorList>
    </citation>
    <scope>NUCLEOTIDE SEQUENCE</scope>
    <source>
        <strain evidence="3">84_SSukc20</strain>
    </source>
</reference>
<organism evidence="3 4">
    <name type="scientific">Bacteroides gallinaceum</name>
    <dbReference type="NCBI Taxonomy" id="1462571"/>
    <lineage>
        <taxon>Bacteria</taxon>
        <taxon>Pseudomonadati</taxon>
        <taxon>Bacteroidota</taxon>
        <taxon>Bacteroidia</taxon>
        <taxon>Bacteroidales</taxon>
        <taxon>Bacteroidaceae</taxon>
        <taxon>Bacteroides</taxon>
    </lineage>
</organism>
<gene>
    <name evidence="3" type="ORF">QVO10_09215</name>
</gene>
<accession>A0ABT7X682</accession>
<keyword evidence="1" id="KW-0732">Signal</keyword>
<feature type="domain" description="Putative carbohydrate metabolism" evidence="2">
    <location>
        <begin position="393"/>
        <end position="611"/>
    </location>
</feature>
<dbReference type="Gene3D" id="2.60.120.890">
    <property type="entry name" value="BT2081, beta-jelly-roll domain"/>
    <property type="match status" value="1"/>
</dbReference>
<dbReference type="EMBL" id="JAUEII010000018">
    <property type="protein sequence ID" value="MDN0049559.1"/>
    <property type="molecule type" value="Genomic_DNA"/>
</dbReference>